<dbReference type="EC" id="6.3.3.2" evidence="5"/>
<feature type="binding site" evidence="4">
    <location>
        <position position="56"/>
    </location>
    <ligand>
        <name>substrate</name>
    </ligand>
</feature>
<dbReference type="EMBL" id="DVMQ01000001">
    <property type="protein sequence ID" value="HIU23335.1"/>
    <property type="molecule type" value="Genomic_DNA"/>
</dbReference>
<dbReference type="SUPFAM" id="SSF100950">
    <property type="entry name" value="NagB/RpiA/CoA transferase-like"/>
    <property type="match status" value="1"/>
</dbReference>
<proteinExistence type="inferred from homology"/>
<sequence length="202" mass="22788">MVAQKSTVTKNEMRRVWRKKRDSLDVSLRRAADEAIFSCLHASELWRSATQVLSYLSVGAEVDTRMLIEAALLEGKTVALPRCVGPRRMRWHTIQSLDGLEQSKWGIEEPPDREETLFDLNQVDQALIVVPGLVFDKHGMRLGYGGGYYDTFLTQVTGSPTVGLARSCQLVEDLSVFHCVEEHDLPVEYVVCEHEILHSECA</sequence>
<comment type="catalytic activity">
    <reaction evidence="5">
        <text>(6S)-5-formyl-5,6,7,8-tetrahydrofolate + ATP = (6R)-5,10-methenyltetrahydrofolate + ADP + phosphate</text>
        <dbReference type="Rhea" id="RHEA:10488"/>
        <dbReference type="ChEBI" id="CHEBI:30616"/>
        <dbReference type="ChEBI" id="CHEBI:43474"/>
        <dbReference type="ChEBI" id="CHEBI:57455"/>
        <dbReference type="ChEBI" id="CHEBI:57457"/>
        <dbReference type="ChEBI" id="CHEBI:456216"/>
        <dbReference type="EC" id="6.3.3.2"/>
    </reaction>
</comment>
<comment type="cofactor">
    <cofactor evidence="5">
        <name>Mg(2+)</name>
        <dbReference type="ChEBI" id="CHEBI:18420"/>
    </cofactor>
</comment>
<feature type="binding site" evidence="4">
    <location>
        <begin position="141"/>
        <end position="149"/>
    </location>
    <ligand>
        <name>ATP</name>
        <dbReference type="ChEBI" id="CHEBI:30616"/>
    </ligand>
</feature>
<dbReference type="PANTHER" id="PTHR23407:SF1">
    <property type="entry name" value="5-FORMYLTETRAHYDROFOLATE CYCLO-LIGASE"/>
    <property type="match status" value="1"/>
</dbReference>
<feature type="binding site" evidence="4">
    <location>
        <position position="61"/>
    </location>
    <ligand>
        <name>substrate</name>
    </ligand>
</feature>
<evidence type="ECO:0000313" key="6">
    <source>
        <dbReference type="EMBL" id="HIU23335.1"/>
    </source>
</evidence>
<keyword evidence="2 4" id="KW-0547">Nucleotide-binding</keyword>
<evidence type="ECO:0000256" key="4">
    <source>
        <dbReference type="PIRSR" id="PIRSR006806-1"/>
    </source>
</evidence>
<evidence type="ECO:0000256" key="2">
    <source>
        <dbReference type="ARBA" id="ARBA00022741"/>
    </source>
</evidence>
<keyword evidence="5" id="KW-0479">Metal-binding</keyword>
<comment type="caution">
    <text evidence="6">The sequence shown here is derived from an EMBL/GenBank/DDBJ whole genome shotgun (WGS) entry which is preliminary data.</text>
</comment>
<evidence type="ECO:0000256" key="3">
    <source>
        <dbReference type="ARBA" id="ARBA00022840"/>
    </source>
</evidence>
<dbReference type="Pfam" id="PF01812">
    <property type="entry name" value="5-FTHF_cyc-lig"/>
    <property type="match status" value="1"/>
</dbReference>
<dbReference type="InterPro" id="IPR024185">
    <property type="entry name" value="FTHF_cligase-like_sf"/>
</dbReference>
<dbReference type="PIRSF" id="PIRSF006806">
    <property type="entry name" value="FTHF_cligase"/>
    <property type="match status" value="1"/>
</dbReference>
<dbReference type="Gene3D" id="3.40.50.10420">
    <property type="entry name" value="NagB/RpiA/CoA transferase-like"/>
    <property type="match status" value="1"/>
</dbReference>
<dbReference type="Proteomes" id="UP000824078">
    <property type="component" value="Unassembled WGS sequence"/>
</dbReference>
<dbReference type="GO" id="GO:0005524">
    <property type="term" value="F:ATP binding"/>
    <property type="evidence" value="ECO:0007669"/>
    <property type="project" value="UniProtKB-KW"/>
</dbReference>
<accession>A0A9D1HXX2</accession>
<dbReference type="GO" id="GO:0046872">
    <property type="term" value="F:metal ion binding"/>
    <property type="evidence" value="ECO:0007669"/>
    <property type="project" value="UniProtKB-KW"/>
</dbReference>
<evidence type="ECO:0000313" key="7">
    <source>
        <dbReference type="Proteomes" id="UP000824078"/>
    </source>
</evidence>
<dbReference type="InterPro" id="IPR002698">
    <property type="entry name" value="FTHF_cligase"/>
</dbReference>
<evidence type="ECO:0000256" key="5">
    <source>
        <dbReference type="RuleBase" id="RU361279"/>
    </source>
</evidence>
<dbReference type="GO" id="GO:0009396">
    <property type="term" value="P:folic acid-containing compound biosynthetic process"/>
    <property type="evidence" value="ECO:0007669"/>
    <property type="project" value="TreeGrafter"/>
</dbReference>
<keyword evidence="5" id="KW-0460">Magnesium</keyword>
<name>A0A9D1HXX2_9ACTN</name>
<gene>
    <name evidence="6" type="ORF">IAD17_00165</name>
</gene>
<dbReference type="PANTHER" id="PTHR23407">
    <property type="entry name" value="ATPASE INHIBITOR/5-FORMYLTETRAHYDROFOLATE CYCLO-LIGASE"/>
    <property type="match status" value="1"/>
</dbReference>
<reference evidence="6" key="2">
    <citation type="journal article" date="2021" name="PeerJ">
        <title>Extensive microbial diversity within the chicken gut microbiome revealed by metagenomics and culture.</title>
        <authorList>
            <person name="Gilroy R."/>
            <person name="Ravi A."/>
            <person name="Getino M."/>
            <person name="Pursley I."/>
            <person name="Horton D.L."/>
            <person name="Alikhan N.F."/>
            <person name="Baker D."/>
            <person name="Gharbi K."/>
            <person name="Hall N."/>
            <person name="Watson M."/>
            <person name="Adriaenssens E.M."/>
            <person name="Foster-Nyarko E."/>
            <person name="Jarju S."/>
            <person name="Secka A."/>
            <person name="Antonio M."/>
            <person name="Oren A."/>
            <person name="Chaudhuri R.R."/>
            <person name="La Ragione R."/>
            <person name="Hildebrand F."/>
            <person name="Pallen M.J."/>
        </authorList>
    </citation>
    <scope>NUCLEOTIDE SEQUENCE</scope>
    <source>
        <strain evidence="6">ChiHjej12B11-29160</strain>
    </source>
</reference>
<dbReference type="InterPro" id="IPR037171">
    <property type="entry name" value="NagB/RpiA_transferase-like"/>
</dbReference>
<comment type="similarity">
    <text evidence="1 5">Belongs to the 5-formyltetrahydrofolate cyclo-ligase family.</text>
</comment>
<keyword evidence="3 4" id="KW-0067">ATP-binding</keyword>
<dbReference type="GO" id="GO:0035999">
    <property type="term" value="P:tetrahydrofolate interconversion"/>
    <property type="evidence" value="ECO:0007669"/>
    <property type="project" value="TreeGrafter"/>
</dbReference>
<organism evidence="6 7">
    <name type="scientific">Candidatus Coprovicinus avistercoris</name>
    <dbReference type="NCBI Taxonomy" id="2840754"/>
    <lineage>
        <taxon>Bacteria</taxon>
        <taxon>Bacillati</taxon>
        <taxon>Actinomycetota</taxon>
        <taxon>Coriobacteriia</taxon>
        <taxon>Coriobacteriales</taxon>
        <taxon>Coriobacteriaceae</taxon>
        <taxon>Coriobacteriaceae incertae sedis</taxon>
        <taxon>Candidatus Coprovicinus</taxon>
    </lineage>
</organism>
<dbReference type="GO" id="GO:0030272">
    <property type="term" value="F:5-formyltetrahydrofolate cyclo-ligase activity"/>
    <property type="evidence" value="ECO:0007669"/>
    <property type="project" value="UniProtKB-EC"/>
</dbReference>
<evidence type="ECO:0000256" key="1">
    <source>
        <dbReference type="ARBA" id="ARBA00010638"/>
    </source>
</evidence>
<keyword evidence="6" id="KW-0436">Ligase</keyword>
<feature type="binding site" evidence="4">
    <location>
        <begin position="10"/>
        <end position="14"/>
    </location>
    <ligand>
        <name>ATP</name>
        <dbReference type="ChEBI" id="CHEBI:30616"/>
    </ligand>
</feature>
<protein>
    <recommendedName>
        <fullName evidence="5">5-formyltetrahydrofolate cyclo-ligase</fullName>
        <ecNumber evidence="5">6.3.3.2</ecNumber>
    </recommendedName>
</protein>
<dbReference type="NCBIfam" id="TIGR02727">
    <property type="entry name" value="MTHFS_bact"/>
    <property type="match status" value="1"/>
</dbReference>
<reference evidence="6" key="1">
    <citation type="submission" date="2020-10" db="EMBL/GenBank/DDBJ databases">
        <authorList>
            <person name="Gilroy R."/>
        </authorList>
    </citation>
    <scope>NUCLEOTIDE SEQUENCE</scope>
    <source>
        <strain evidence="6">ChiHjej12B11-29160</strain>
    </source>
</reference>
<dbReference type="AlphaFoldDB" id="A0A9D1HXX2"/>